<gene>
    <name evidence="2" type="ORF">ABVK50_15025</name>
</gene>
<dbReference type="InterPro" id="IPR045944">
    <property type="entry name" value="DUF6364"/>
</dbReference>
<dbReference type="EMBL" id="CP159253">
    <property type="protein sequence ID" value="XCG46632.1"/>
    <property type="molecule type" value="Genomic_DNA"/>
</dbReference>
<dbReference type="InterPro" id="IPR010985">
    <property type="entry name" value="Ribbon_hlx_hlx"/>
</dbReference>
<name>A0AAU8CIH8_9HYPH</name>
<sequence length="78" mass="9086">MKNITVSIDDETYRRARIKAAENDTSVSAMVRDYLAQLANTETEFERLKRKEAGLRLKVRGFSASDRLSRDEVHERNR</sequence>
<dbReference type="GO" id="GO:0006355">
    <property type="term" value="P:regulation of DNA-templated transcription"/>
    <property type="evidence" value="ECO:0007669"/>
    <property type="project" value="InterPro"/>
</dbReference>
<proteinExistence type="predicted"/>
<feature type="coiled-coil region" evidence="1">
    <location>
        <begin position="31"/>
        <end position="58"/>
    </location>
</feature>
<evidence type="ECO:0000313" key="2">
    <source>
        <dbReference type="EMBL" id="XCG46632.1"/>
    </source>
</evidence>
<dbReference type="AlphaFoldDB" id="A0AAU8CIH8"/>
<dbReference type="Gene3D" id="1.10.1220.10">
    <property type="entry name" value="Met repressor-like"/>
    <property type="match status" value="1"/>
</dbReference>
<protein>
    <submittedName>
        <fullName evidence="2">DUF6364 family protein</fullName>
    </submittedName>
</protein>
<keyword evidence="1" id="KW-0175">Coiled coil</keyword>
<dbReference type="Pfam" id="PF19891">
    <property type="entry name" value="DUF6364"/>
    <property type="match status" value="1"/>
</dbReference>
<dbReference type="RefSeq" id="WP_353640800.1">
    <property type="nucleotide sequence ID" value="NZ_CP159253.1"/>
</dbReference>
<organism evidence="2">
    <name type="scientific">Mesorhizobium sp. WSM2240</name>
    <dbReference type="NCBI Taxonomy" id="3228851"/>
    <lineage>
        <taxon>Bacteria</taxon>
        <taxon>Pseudomonadati</taxon>
        <taxon>Pseudomonadota</taxon>
        <taxon>Alphaproteobacteria</taxon>
        <taxon>Hyphomicrobiales</taxon>
        <taxon>Phyllobacteriaceae</taxon>
        <taxon>Mesorhizobium</taxon>
    </lineage>
</organism>
<evidence type="ECO:0000256" key="1">
    <source>
        <dbReference type="SAM" id="Coils"/>
    </source>
</evidence>
<accession>A0AAU8CIH8</accession>
<dbReference type="SUPFAM" id="SSF47598">
    <property type="entry name" value="Ribbon-helix-helix"/>
    <property type="match status" value="1"/>
</dbReference>
<dbReference type="InterPro" id="IPR013321">
    <property type="entry name" value="Arc_rbn_hlx_hlx"/>
</dbReference>
<reference evidence="2" key="1">
    <citation type="submission" date="2024-06" db="EMBL/GenBank/DDBJ databases">
        <title>Mesorhizobium karijinii sp. nov., a symbiont of the iconic Swainsona formosa from arid Australia.</title>
        <authorList>
            <person name="Hill Y.J."/>
            <person name="Watkin E.L.J."/>
            <person name="O'Hara G.W."/>
            <person name="Terpolilli J."/>
            <person name="Tye M.L."/>
            <person name="Kohlmeier M.G."/>
        </authorList>
    </citation>
    <scope>NUCLEOTIDE SEQUENCE</scope>
    <source>
        <strain evidence="2">WSM2240</strain>
    </source>
</reference>